<name>A0AA88D873_FICCA</name>
<keyword evidence="2" id="KW-1185">Reference proteome</keyword>
<comment type="caution">
    <text evidence="1">The sequence shown here is derived from an EMBL/GenBank/DDBJ whole genome shotgun (WGS) entry which is preliminary data.</text>
</comment>
<dbReference type="EMBL" id="BTGU01000002">
    <property type="protein sequence ID" value="GMN29919.1"/>
    <property type="molecule type" value="Genomic_DNA"/>
</dbReference>
<dbReference type="Proteomes" id="UP001187192">
    <property type="component" value="Unassembled WGS sequence"/>
</dbReference>
<accession>A0AA88D873</accession>
<organism evidence="1 2">
    <name type="scientific">Ficus carica</name>
    <name type="common">Common fig</name>
    <dbReference type="NCBI Taxonomy" id="3494"/>
    <lineage>
        <taxon>Eukaryota</taxon>
        <taxon>Viridiplantae</taxon>
        <taxon>Streptophyta</taxon>
        <taxon>Embryophyta</taxon>
        <taxon>Tracheophyta</taxon>
        <taxon>Spermatophyta</taxon>
        <taxon>Magnoliopsida</taxon>
        <taxon>eudicotyledons</taxon>
        <taxon>Gunneridae</taxon>
        <taxon>Pentapetalae</taxon>
        <taxon>rosids</taxon>
        <taxon>fabids</taxon>
        <taxon>Rosales</taxon>
        <taxon>Moraceae</taxon>
        <taxon>Ficeae</taxon>
        <taxon>Ficus</taxon>
    </lineage>
</organism>
<sequence length="80" mass="8867">MPRLNGVLVVLEDNFDKVMESGVNNGGAEECRAWSGRVLDGVKAKNTRNFVKIGEFQWGAWINIRDPVNSVSELSTDLCL</sequence>
<gene>
    <name evidence="1" type="ORF">TIFTF001_002625</name>
</gene>
<evidence type="ECO:0000313" key="1">
    <source>
        <dbReference type="EMBL" id="GMN29919.1"/>
    </source>
</evidence>
<evidence type="ECO:0000313" key="2">
    <source>
        <dbReference type="Proteomes" id="UP001187192"/>
    </source>
</evidence>
<protein>
    <submittedName>
        <fullName evidence="1">Uncharacterized protein</fullName>
    </submittedName>
</protein>
<reference evidence="1" key="1">
    <citation type="submission" date="2023-07" db="EMBL/GenBank/DDBJ databases">
        <title>draft genome sequence of fig (Ficus carica).</title>
        <authorList>
            <person name="Takahashi T."/>
            <person name="Nishimura K."/>
        </authorList>
    </citation>
    <scope>NUCLEOTIDE SEQUENCE</scope>
</reference>
<dbReference type="AlphaFoldDB" id="A0AA88D873"/>
<proteinExistence type="predicted"/>